<evidence type="ECO:0000313" key="5">
    <source>
        <dbReference type="EMBL" id="KAK9828131.1"/>
    </source>
</evidence>
<evidence type="ECO:0000256" key="2">
    <source>
        <dbReference type="ARBA" id="ARBA00022448"/>
    </source>
</evidence>
<keyword evidence="3" id="KW-0539">Nucleus</keyword>
<dbReference type="GO" id="GO:0017056">
    <property type="term" value="F:structural constituent of nuclear pore"/>
    <property type="evidence" value="ECO:0007669"/>
    <property type="project" value="InterPro"/>
</dbReference>
<protein>
    <recommendedName>
        <fullName evidence="7">Nucleoporin Nup133/Nup155-like N-terminal domain-containing protein</fullName>
    </recommendedName>
</protein>
<evidence type="ECO:0000256" key="1">
    <source>
        <dbReference type="ARBA" id="ARBA00004123"/>
    </source>
</evidence>
<name>A0AAW1R343_9CHLO</name>
<dbReference type="EMBL" id="JALJOU010000052">
    <property type="protein sequence ID" value="KAK9828131.1"/>
    <property type="molecule type" value="Genomic_DNA"/>
</dbReference>
<keyword evidence="2" id="KW-0813">Transport</keyword>
<dbReference type="GO" id="GO:0031080">
    <property type="term" value="C:nuclear pore outer ring"/>
    <property type="evidence" value="ECO:0007669"/>
    <property type="project" value="TreeGrafter"/>
</dbReference>
<evidence type="ECO:0000256" key="3">
    <source>
        <dbReference type="ARBA" id="ARBA00023242"/>
    </source>
</evidence>
<dbReference type="InterPro" id="IPR037624">
    <property type="entry name" value="Nup133-like"/>
</dbReference>
<dbReference type="Proteomes" id="UP001445335">
    <property type="component" value="Unassembled WGS sequence"/>
</dbReference>
<keyword evidence="6" id="KW-1185">Reference proteome</keyword>
<gene>
    <name evidence="5" type="ORF">WJX81_008693</name>
</gene>
<accession>A0AAW1R343</accession>
<dbReference type="PANTHER" id="PTHR13405">
    <property type="entry name" value="NUCLEAR PORE COMPLEX PROTEIN NUP133"/>
    <property type="match status" value="1"/>
</dbReference>
<comment type="subcellular location">
    <subcellularLocation>
        <location evidence="1">Nucleus</location>
    </subcellularLocation>
</comment>
<organism evidence="5 6">
    <name type="scientific">Elliptochloris bilobata</name>
    <dbReference type="NCBI Taxonomy" id="381761"/>
    <lineage>
        <taxon>Eukaryota</taxon>
        <taxon>Viridiplantae</taxon>
        <taxon>Chlorophyta</taxon>
        <taxon>core chlorophytes</taxon>
        <taxon>Trebouxiophyceae</taxon>
        <taxon>Trebouxiophyceae incertae sedis</taxon>
        <taxon>Elliptochloris clade</taxon>
        <taxon>Elliptochloris</taxon>
    </lineage>
</organism>
<dbReference type="GO" id="GO:0006606">
    <property type="term" value="P:protein import into nucleus"/>
    <property type="evidence" value="ECO:0007669"/>
    <property type="project" value="TreeGrafter"/>
</dbReference>
<feature type="region of interest" description="Disordered" evidence="4">
    <location>
        <begin position="1018"/>
        <end position="1040"/>
    </location>
</feature>
<sequence>MLWRFQEGGRARVYTQGLAYASAGRHHVAIVKADGATTTVVLSTEDGNVTLLRGELDASEALTLAASALGAASGAASPAQAVGLGRWLGWSGGTLSGSRASGGAARGAPGIAPAARGSVLALRLLPIGRQTLLLLALTQAGLECWQVPSGGTGVLLWTAASPGQGSVRLLDLALVPLPNASLPAAAVLAADDSGQLSVHLSVHVLEGLGAGAAPPPWRDLGAVRGRNAEPALRLAAAAGAGAFLLWRPGGALHRWHPGEAAMRLRDSCRSVATAPDGAAWLVLDGDAGISAIAVHTPAMLDESAPDAGSEPLTEAGMAGEAANVVPGEAEDHPAAAAAFRLLDAALSRRSGGRGGGLMESLRETGALQASGAANAVALYSTRLVDTLPKHWGGGPSSGPGSAGDVAVALAQKLERHGALLHALGANGLAALDPATVRVLMENGERVAAVAAVRAAENRVLTARGRDPTALPSPLQAAIASAGRRCMPRVADLVDNRSEWELFYAAPSHSAPAFFAAVAEQAPALDGSSEAAAACDPMRVPGQGSFMAAQALDQLAELARAVQGAIAAAQQRRAAHGAEFAAATGKALRGGAHPEWLADRPARGALLALSRALIRLGPALRSEAPDRAAGAAVLLAELAERLLNAFAAAAADVSVQAAAAVGIEYGAARGEVLQALLEQALRFQEQGEAAGAALVARLEGLAEAHGAHAQLFELCETQGNWQRLLDHMAASLAGGERGLYAEVPLAGYVFRRLREDGRTAELLCLPDAFGEELLAWLARQGEDAETLRLRWLHELRLGRPAAAASTLDRSAARGAATCTHAARLACLAKLAAAAAAPGGLAPAPPQVAAHKQRQDARLALLAVQQALGLGNQPPLPPADLVTAGLYAGDVQGAVLAFDVLAAAGRAFCKEHRDMVAATWQAAARASDWPRLSAERPRLPDAAFAALLAGTPLAAAARRCYSAQPGDRALSADDRFEDACAPEEAEAALAEVAAELAPTAAADMQSAFVLGMAGQTVESFEEDDMQQSDFSFYENPEDMYEE</sequence>
<comment type="caution">
    <text evidence="5">The sequence shown here is derived from an EMBL/GenBank/DDBJ whole genome shotgun (WGS) entry which is preliminary data.</text>
</comment>
<dbReference type="GO" id="GO:0000972">
    <property type="term" value="P:transcription-dependent tethering of RNA polymerase II gene DNA at nuclear periphery"/>
    <property type="evidence" value="ECO:0007669"/>
    <property type="project" value="TreeGrafter"/>
</dbReference>
<proteinExistence type="predicted"/>
<evidence type="ECO:0000313" key="6">
    <source>
        <dbReference type="Proteomes" id="UP001445335"/>
    </source>
</evidence>
<dbReference type="PANTHER" id="PTHR13405:SF11">
    <property type="entry name" value="NUCLEAR PORE COMPLEX PROTEIN NUP133"/>
    <property type="match status" value="1"/>
</dbReference>
<dbReference type="AlphaFoldDB" id="A0AAW1R343"/>
<reference evidence="5 6" key="1">
    <citation type="journal article" date="2024" name="Nat. Commun.">
        <title>Phylogenomics reveals the evolutionary origins of lichenization in chlorophyte algae.</title>
        <authorList>
            <person name="Puginier C."/>
            <person name="Libourel C."/>
            <person name="Otte J."/>
            <person name="Skaloud P."/>
            <person name="Haon M."/>
            <person name="Grisel S."/>
            <person name="Petersen M."/>
            <person name="Berrin J.G."/>
            <person name="Delaux P.M."/>
            <person name="Dal Grande F."/>
            <person name="Keller J."/>
        </authorList>
    </citation>
    <scope>NUCLEOTIDE SEQUENCE [LARGE SCALE GENOMIC DNA]</scope>
    <source>
        <strain evidence="5 6">SAG 245.80</strain>
    </source>
</reference>
<dbReference type="GO" id="GO:0016973">
    <property type="term" value="P:poly(A)+ mRNA export from nucleus"/>
    <property type="evidence" value="ECO:0007669"/>
    <property type="project" value="TreeGrafter"/>
</dbReference>
<evidence type="ECO:0000256" key="4">
    <source>
        <dbReference type="SAM" id="MobiDB-lite"/>
    </source>
</evidence>
<evidence type="ECO:0008006" key="7">
    <source>
        <dbReference type="Google" id="ProtNLM"/>
    </source>
</evidence>